<proteinExistence type="predicted"/>
<evidence type="ECO:0000313" key="4">
    <source>
        <dbReference type="Proteomes" id="UP000759537"/>
    </source>
</evidence>
<keyword evidence="2" id="KW-0732">Signal</keyword>
<keyword evidence="4" id="KW-1185">Reference proteome</keyword>
<sequence length="287" mass="32677">MRMSRSMIGLLYWAVLLLRHKDLFNIFFQINASAAPTLTALSSCLFHGAQCFSGPELGYCNEPTQPSHHLVMCPMHRNALLYLCRYITTSCVSKASRFLSLHRKSKRCESLIDTPSPMLTAYPQADPSRTQQNPPSPPNTRSPAQDKMQQVFLSFLPPHCLALFPFSLALGRHLPNHRHVATSILVHPVQGDHSPIFPFQLCHHHIRLPFLIHYLVLSRLSKYNAMYINLPLQLVVEGIHSQESQFLSSFHNLEHQEKPTSIISLAYWMGIIQTYAAFSYAAVYERP</sequence>
<name>A0A9P5N4L6_9AGAM</name>
<protein>
    <submittedName>
        <fullName evidence="3">Uncharacterized protein</fullName>
    </submittedName>
</protein>
<accession>A0A9P5N4L6</accession>
<dbReference type="EMBL" id="WHVB01000002">
    <property type="protein sequence ID" value="KAF8486233.1"/>
    <property type="molecule type" value="Genomic_DNA"/>
</dbReference>
<feature type="signal peptide" evidence="2">
    <location>
        <begin position="1"/>
        <end position="23"/>
    </location>
</feature>
<feature type="region of interest" description="Disordered" evidence="1">
    <location>
        <begin position="114"/>
        <end position="144"/>
    </location>
</feature>
<reference evidence="3" key="1">
    <citation type="submission" date="2019-10" db="EMBL/GenBank/DDBJ databases">
        <authorList>
            <consortium name="DOE Joint Genome Institute"/>
            <person name="Kuo A."/>
            <person name="Miyauchi S."/>
            <person name="Kiss E."/>
            <person name="Drula E."/>
            <person name="Kohler A."/>
            <person name="Sanchez-Garcia M."/>
            <person name="Andreopoulos B."/>
            <person name="Barry K.W."/>
            <person name="Bonito G."/>
            <person name="Buee M."/>
            <person name="Carver A."/>
            <person name="Chen C."/>
            <person name="Cichocki N."/>
            <person name="Clum A."/>
            <person name="Culley D."/>
            <person name="Crous P.W."/>
            <person name="Fauchery L."/>
            <person name="Girlanda M."/>
            <person name="Hayes R."/>
            <person name="Keri Z."/>
            <person name="LaButti K."/>
            <person name="Lipzen A."/>
            <person name="Lombard V."/>
            <person name="Magnuson J."/>
            <person name="Maillard F."/>
            <person name="Morin E."/>
            <person name="Murat C."/>
            <person name="Nolan M."/>
            <person name="Ohm R."/>
            <person name="Pangilinan J."/>
            <person name="Pereira M."/>
            <person name="Perotto S."/>
            <person name="Peter M."/>
            <person name="Riley R."/>
            <person name="Sitrit Y."/>
            <person name="Stielow B."/>
            <person name="Szollosi G."/>
            <person name="Zifcakova L."/>
            <person name="Stursova M."/>
            <person name="Spatafora J.W."/>
            <person name="Tedersoo L."/>
            <person name="Vaario L.-M."/>
            <person name="Yamada A."/>
            <person name="Yan M."/>
            <person name="Wang P."/>
            <person name="Xu J."/>
            <person name="Bruns T."/>
            <person name="Baldrian P."/>
            <person name="Vilgalys R."/>
            <person name="Henrissat B."/>
            <person name="Grigoriev I.V."/>
            <person name="Hibbett D."/>
            <person name="Nagy L.G."/>
            <person name="Martin F.M."/>
        </authorList>
    </citation>
    <scope>NUCLEOTIDE SEQUENCE</scope>
    <source>
        <strain evidence="3">Prilba</strain>
    </source>
</reference>
<dbReference type="Proteomes" id="UP000759537">
    <property type="component" value="Unassembled WGS sequence"/>
</dbReference>
<comment type="caution">
    <text evidence="3">The sequence shown here is derived from an EMBL/GenBank/DDBJ whole genome shotgun (WGS) entry which is preliminary data.</text>
</comment>
<evidence type="ECO:0000313" key="3">
    <source>
        <dbReference type="EMBL" id="KAF8486233.1"/>
    </source>
</evidence>
<evidence type="ECO:0000256" key="1">
    <source>
        <dbReference type="SAM" id="MobiDB-lite"/>
    </source>
</evidence>
<gene>
    <name evidence="3" type="ORF">DFH94DRAFT_176062</name>
</gene>
<organism evidence="3 4">
    <name type="scientific">Russula ochroleuca</name>
    <dbReference type="NCBI Taxonomy" id="152965"/>
    <lineage>
        <taxon>Eukaryota</taxon>
        <taxon>Fungi</taxon>
        <taxon>Dikarya</taxon>
        <taxon>Basidiomycota</taxon>
        <taxon>Agaricomycotina</taxon>
        <taxon>Agaricomycetes</taxon>
        <taxon>Russulales</taxon>
        <taxon>Russulaceae</taxon>
        <taxon>Russula</taxon>
    </lineage>
</organism>
<reference evidence="3" key="2">
    <citation type="journal article" date="2020" name="Nat. Commun.">
        <title>Large-scale genome sequencing of mycorrhizal fungi provides insights into the early evolution of symbiotic traits.</title>
        <authorList>
            <person name="Miyauchi S."/>
            <person name="Kiss E."/>
            <person name="Kuo A."/>
            <person name="Drula E."/>
            <person name="Kohler A."/>
            <person name="Sanchez-Garcia M."/>
            <person name="Morin E."/>
            <person name="Andreopoulos B."/>
            <person name="Barry K.W."/>
            <person name="Bonito G."/>
            <person name="Buee M."/>
            <person name="Carver A."/>
            <person name="Chen C."/>
            <person name="Cichocki N."/>
            <person name="Clum A."/>
            <person name="Culley D."/>
            <person name="Crous P.W."/>
            <person name="Fauchery L."/>
            <person name="Girlanda M."/>
            <person name="Hayes R.D."/>
            <person name="Keri Z."/>
            <person name="LaButti K."/>
            <person name="Lipzen A."/>
            <person name="Lombard V."/>
            <person name="Magnuson J."/>
            <person name="Maillard F."/>
            <person name="Murat C."/>
            <person name="Nolan M."/>
            <person name="Ohm R.A."/>
            <person name="Pangilinan J."/>
            <person name="Pereira M.F."/>
            <person name="Perotto S."/>
            <person name="Peter M."/>
            <person name="Pfister S."/>
            <person name="Riley R."/>
            <person name="Sitrit Y."/>
            <person name="Stielow J.B."/>
            <person name="Szollosi G."/>
            <person name="Zifcakova L."/>
            <person name="Stursova M."/>
            <person name="Spatafora J.W."/>
            <person name="Tedersoo L."/>
            <person name="Vaario L.M."/>
            <person name="Yamada A."/>
            <person name="Yan M."/>
            <person name="Wang P."/>
            <person name="Xu J."/>
            <person name="Bruns T."/>
            <person name="Baldrian P."/>
            <person name="Vilgalys R."/>
            <person name="Dunand C."/>
            <person name="Henrissat B."/>
            <person name="Grigoriev I.V."/>
            <person name="Hibbett D."/>
            <person name="Nagy L.G."/>
            <person name="Martin F.M."/>
        </authorList>
    </citation>
    <scope>NUCLEOTIDE SEQUENCE</scope>
    <source>
        <strain evidence="3">Prilba</strain>
    </source>
</reference>
<dbReference type="AlphaFoldDB" id="A0A9P5N4L6"/>
<feature type="chain" id="PRO_5040322159" evidence="2">
    <location>
        <begin position="24"/>
        <end position="287"/>
    </location>
</feature>
<evidence type="ECO:0000256" key="2">
    <source>
        <dbReference type="SAM" id="SignalP"/>
    </source>
</evidence>